<dbReference type="Gene3D" id="2.70.98.70">
    <property type="match status" value="1"/>
</dbReference>
<accession>A0ABV7YJ90</accession>
<dbReference type="RefSeq" id="WP_205121193.1">
    <property type="nucleotide sequence ID" value="NZ_JAFBCM010000001.1"/>
</dbReference>
<protein>
    <submittedName>
        <fullName evidence="2">Heparinase II/III family protein</fullName>
    </submittedName>
</protein>
<evidence type="ECO:0000256" key="1">
    <source>
        <dbReference type="SAM" id="MobiDB-lite"/>
    </source>
</evidence>
<reference evidence="3" key="1">
    <citation type="journal article" date="2019" name="Int. J. Syst. Evol. Microbiol.">
        <title>The Global Catalogue of Microorganisms (GCM) 10K type strain sequencing project: providing services to taxonomists for standard genome sequencing and annotation.</title>
        <authorList>
            <consortium name="The Broad Institute Genomics Platform"/>
            <consortium name="The Broad Institute Genome Sequencing Center for Infectious Disease"/>
            <person name="Wu L."/>
            <person name="Ma J."/>
        </authorList>
    </citation>
    <scope>NUCLEOTIDE SEQUENCE [LARGE SCALE GENOMIC DNA]</scope>
    <source>
        <strain evidence="3">CGMCC 4.7241</strain>
    </source>
</reference>
<feature type="region of interest" description="Disordered" evidence="1">
    <location>
        <begin position="528"/>
        <end position="556"/>
    </location>
</feature>
<organism evidence="2 3">
    <name type="scientific">Tenggerimyces flavus</name>
    <dbReference type="NCBI Taxonomy" id="1708749"/>
    <lineage>
        <taxon>Bacteria</taxon>
        <taxon>Bacillati</taxon>
        <taxon>Actinomycetota</taxon>
        <taxon>Actinomycetes</taxon>
        <taxon>Propionibacteriales</taxon>
        <taxon>Nocardioidaceae</taxon>
        <taxon>Tenggerimyces</taxon>
    </lineage>
</organism>
<sequence length="612" mass="67827">MAEALSLKAVLSAESLRAHLPEPGTWRPVPAATDRSFWDGFDATTRTALLDQAEQLSGGDWPQLTASRWLDYARTGNRVRYQDPYNDRRRRLAAAVLAACLTDDARWHDEVADGAWLLCEESSWCLPAHDESHGTRNLPALPDVDNPTLDLFAAETGALLAWTHTVLSAQLAERGLADRIVDEVRTRVLVPQRTVDSWVWFGRRGQVGNWNPWINSNVLACSLLLDADRADLLQTVERAIEGLDVFLGGYPCDGACDEGHLYWWRAGASLSECLELLRTASDGVLDAFDLPLVREIGRYPHRVHIAGDWYVNVADGSAKLDADNTCAHVLYRYGIRVGDAEMVAHARAMRGSGPVVERSIGLGRSLFALSDTRWRDEPLTEPPLVQQAWWPDTELLTARQIAGSTRGLFVSVKGGHNGEDHNHNDVGTLLVALDGHPVLVDAGVAEYTHKHFSPDRYEIWSLRSGYHNVPLVDGHEQPSGGEHAARDVRCRLDDSGARIDLDLAAAYPVHAGLRTWCRTVELERAGGGRYAPRKARSTHLSQHHPRRFSPRTWRSGHQTVVVRTSSVPGAVSIGWEPEMSDLMAGTIVRRARITERDGLTPMWPPKKAPHTS</sequence>
<comment type="caution">
    <text evidence="2">The sequence shown here is derived from an EMBL/GenBank/DDBJ whole genome shotgun (WGS) entry which is preliminary data.</text>
</comment>
<gene>
    <name evidence="2" type="ORF">ACFOUW_31650</name>
</gene>
<dbReference type="SUPFAM" id="SSF48230">
    <property type="entry name" value="Chondroitin AC/alginate lyase"/>
    <property type="match status" value="1"/>
</dbReference>
<feature type="compositionally biased region" description="Basic residues" evidence="1">
    <location>
        <begin position="531"/>
        <end position="549"/>
    </location>
</feature>
<dbReference type="Gene3D" id="1.50.10.100">
    <property type="entry name" value="Chondroitin AC/alginate lyase"/>
    <property type="match status" value="1"/>
</dbReference>
<keyword evidence="3" id="KW-1185">Reference proteome</keyword>
<dbReference type="Proteomes" id="UP001595699">
    <property type="component" value="Unassembled WGS sequence"/>
</dbReference>
<evidence type="ECO:0000313" key="3">
    <source>
        <dbReference type="Proteomes" id="UP001595699"/>
    </source>
</evidence>
<name>A0ABV7YJ90_9ACTN</name>
<proteinExistence type="predicted"/>
<dbReference type="EMBL" id="JBHRZH010000037">
    <property type="protein sequence ID" value="MFC3765425.1"/>
    <property type="molecule type" value="Genomic_DNA"/>
</dbReference>
<evidence type="ECO:0000313" key="2">
    <source>
        <dbReference type="EMBL" id="MFC3765425.1"/>
    </source>
</evidence>
<dbReference type="InterPro" id="IPR008929">
    <property type="entry name" value="Chondroitin_lyas"/>
</dbReference>